<comment type="similarity">
    <text evidence="18">Belongs to the NnrE/AIBP family.</text>
</comment>
<dbReference type="STRING" id="1045773.SAMN05216555_10412"/>
<keyword evidence="6 17" id="KW-0547">Nucleotide-binding</keyword>
<dbReference type="GO" id="GO:0016301">
    <property type="term" value="F:kinase activity"/>
    <property type="evidence" value="ECO:0007669"/>
    <property type="project" value="UniProtKB-KW"/>
</dbReference>
<comment type="cofactor">
    <cofactor evidence="18 19">
        <name>K(+)</name>
        <dbReference type="ChEBI" id="CHEBI:29103"/>
    </cofactor>
    <text evidence="18 19">Binds 1 potassium ion per subunit.</text>
</comment>
<dbReference type="PANTHER" id="PTHR12592">
    <property type="entry name" value="ATP-DEPENDENT (S)-NAD(P)H-HYDRATE DEHYDRATASE FAMILY MEMBER"/>
    <property type="match status" value="1"/>
</dbReference>
<evidence type="ECO:0000256" key="3">
    <source>
        <dbReference type="ARBA" id="ARBA00006001"/>
    </source>
</evidence>
<evidence type="ECO:0000256" key="7">
    <source>
        <dbReference type="ARBA" id="ARBA00022840"/>
    </source>
</evidence>
<dbReference type="GO" id="GO:0005524">
    <property type="term" value="F:ATP binding"/>
    <property type="evidence" value="ECO:0007669"/>
    <property type="project" value="UniProtKB-UniRule"/>
</dbReference>
<keyword evidence="12 17" id="KW-0456">Lyase</keyword>
<comment type="similarity">
    <text evidence="17">Belongs to the NnrD/CARKD family.</text>
</comment>
<dbReference type="GO" id="GO:0052856">
    <property type="term" value="F:NAD(P)HX epimerase activity"/>
    <property type="evidence" value="ECO:0007669"/>
    <property type="project" value="UniProtKB-UniRule"/>
</dbReference>
<dbReference type="AlphaFoldDB" id="A0A1G8MRK3"/>
<feature type="binding site" evidence="18">
    <location>
        <position position="162"/>
    </location>
    <ligand>
        <name>(6S)-NADPHX</name>
        <dbReference type="ChEBI" id="CHEBI:64076"/>
    </ligand>
</feature>
<dbReference type="InterPro" id="IPR000631">
    <property type="entry name" value="CARKD"/>
</dbReference>
<comment type="similarity">
    <text evidence="4 19">In the C-terminal section; belongs to the NnrD/CARKD family.</text>
</comment>
<keyword evidence="9 18" id="KW-0630">Potassium</keyword>
<feature type="binding site" evidence="17">
    <location>
        <begin position="416"/>
        <end position="420"/>
    </location>
    <ligand>
        <name>AMP</name>
        <dbReference type="ChEBI" id="CHEBI:456215"/>
    </ligand>
</feature>
<evidence type="ECO:0000256" key="17">
    <source>
        <dbReference type="HAMAP-Rule" id="MF_01965"/>
    </source>
</evidence>
<dbReference type="GO" id="GO:0046872">
    <property type="term" value="F:metal ion binding"/>
    <property type="evidence" value="ECO:0007669"/>
    <property type="project" value="UniProtKB-UniRule"/>
</dbReference>
<keyword evidence="10 17" id="KW-0520">NAD</keyword>
<dbReference type="Gene3D" id="3.40.1190.20">
    <property type="match status" value="1"/>
</dbReference>
<name>A0A1G8MRK3_9MICC</name>
<dbReference type="PROSITE" id="PS01050">
    <property type="entry name" value="YJEF_C_2"/>
    <property type="match status" value="1"/>
</dbReference>
<evidence type="ECO:0000256" key="4">
    <source>
        <dbReference type="ARBA" id="ARBA00009524"/>
    </source>
</evidence>
<protein>
    <recommendedName>
        <fullName evidence="19">Bifunctional NAD(P)H-hydrate repair enzyme</fullName>
    </recommendedName>
    <alternativeName>
        <fullName evidence="19">Nicotinamide nucleotide repair protein</fullName>
    </alternativeName>
    <domain>
        <recommendedName>
            <fullName evidence="19">ADP-dependent (S)-NAD(P)H-hydrate dehydratase</fullName>
            <ecNumber evidence="19">4.2.1.136</ecNumber>
        </recommendedName>
        <alternativeName>
            <fullName evidence="19">ADP-dependent NAD(P)HX dehydratase</fullName>
        </alternativeName>
    </domain>
    <domain>
        <recommendedName>
            <fullName evidence="19">NAD(P)H-hydrate epimerase</fullName>
            <ecNumber evidence="19">5.1.99.6</ecNumber>
        </recommendedName>
    </domain>
</protein>
<dbReference type="PROSITE" id="PS51385">
    <property type="entry name" value="YJEF_N"/>
    <property type="match status" value="1"/>
</dbReference>
<evidence type="ECO:0000256" key="15">
    <source>
        <dbReference type="ARBA" id="ARBA00048238"/>
    </source>
</evidence>
<dbReference type="PANTHER" id="PTHR12592:SF0">
    <property type="entry name" value="ATP-DEPENDENT (S)-NAD(P)H-HYDRATE DEHYDRATASE"/>
    <property type="match status" value="1"/>
</dbReference>
<dbReference type="NCBIfam" id="TIGR00197">
    <property type="entry name" value="yjeF_nterm"/>
    <property type="match status" value="1"/>
</dbReference>
<evidence type="ECO:0000256" key="5">
    <source>
        <dbReference type="ARBA" id="ARBA00022723"/>
    </source>
</evidence>
<dbReference type="PROSITE" id="PS51383">
    <property type="entry name" value="YJEF_C_3"/>
    <property type="match status" value="1"/>
</dbReference>
<evidence type="ECO:0000256" key="12">
    <source>
        <dbReference type="ARBA" id="ARBA00023239"/>
    </source>
</evidence>
<dbReference type="PIRSF" id="PIRSF017184">
    <property type="entry name" value="Nnr"/>
    <property type="match status" value="1"/>
</dbReference>
<dbReference type="SUPFAM" id="SSF64153">
    <property type="entry name" value="YjeF N-terminal domain-like"/>
    <property type="match status" value="1"/>
</dbReference>
<evidence type="ECO:0000256" key="18">
    <source>
        <dbReference type="HAMAP-Rule" id="MF_01966"/>
    </source>
</evidence>
<dbReference type="RefSeq" id="WP_074587726.1">
    <property type="nucleotide sequence ID" value="NZ_FNEI01000004.1"/>
</dbReference>
<feature type="domain" description="YjeF N-terminal" evidence="21">
    <location>
        <begin position="10"/>
        <end position="219"/>
    </location>
</feature>
<evidence type="ECO:0000256" key="1">
    <source>
        <dbReference type="ARBA" id="ARBA00000013"/>
    </source>
</evidence>
<sequence>MISAFTGTQVREAEQPLLDSGEGAVLMQRAAHGLAAAVVRELQRRGRRIYGSAVTVLAGKGNNGGDGLFAAAKLASRGMRTTAVLTADAAHPEALAAFLSAGGRAHRLAPENAEELAVLTAGDDAIIDSVLGTGARGGLRGAAAELVSLLQELRPALVVACDIPSGVDADTGEVHWPVLPADVTVTFGGIKAGLLADPGEEYAGRVELVRIGIEHRLPAASLLRLEAPDLTALVPSPGRRDHKYSRGVLGVVAGSERYPGAAVLSVQSASATGAGMVRYLGPGSVARHVLARTPEAVVEEGSPGRVQAWLLGPGIPDPEPGEPDGDEQLRRVRDTLEAARAAGQPVVVDAGALGVLPARCPAHWILTPHAGELAAFLSRRHTARGEAAVTRDDVGSRPLHFARLAATDSGATVLLKGATTLVASPSGAVFSQSEGTPWLATAGSGDVLAGLLGSLAAQYAETAMDDDGPFAALGIAPEDRWAAAAAVAASLHGRAGSRASDGGPLTARALLRELPERWPAWGTGTRSRSVSMTGRDPIRHAAVLLWHIAAPPRAGGGTLSAT</sequence>
<dbReference type="HAMAP" id="MF_01966">
    <property type="entry name" value="NADHX_epimerase"/>
    <property type="match status" value="1"/>
</dbReference>
<comment type="catalytic activity">
    <reaction evidence="16 17 19">
        <text>(6S)-NADPHX + ADP = AMP + phosphate + NADPH + H(+)</text>
        <dbReference type="Rhea" id="RHEA:32235"/>
        <dbReference type="ChEBI" id="CHEBI:15378"/>
        <dbReference type="ChEBI" id="CHEBI:43474"/>
        <dbReference type="ChEBI" id="CHEBI:57783"/>
        <dbReference type="ChEBI" id="CHEBI:64076"/>
        <dbReference type="ChEBI" id="CHEBI:456215"/>
        <dbReference type="ChEBI" id="CHEBI:456216"/>
        <dbReference type="EC" id="4.2.1.136"/>
    </reaction>
</comment>
<feature type="domain" description="YjeF C-terminal" evidence="20">
    <location>
        <begin position="226"/>
        <end position="521"/>
    </location>
</feature>
<comment type="function">
    <text evidence="17">Catalyzes the dehydration of the S-form of NAD(P)HX at the expense of ADP, which is converted to AMP. Together with NAD(P)HX epimerase, which catalyzes the epimerization of the S- and R-forms, the enzyme allows the repair of both epimers of NAD(P)HX, a damaged form of NAD(P)H that is a result of enzymatic or heat-dependent hydration.</text>
</comment>
<comment type="subunit">
    <text evidence="17">Homotetramer.</text>
</comment>
<evidence type="ECO:0000256" key="14">
    <source>
        <dbReference type="ARBA" id="ARBA00025153"/>
    </source>
</evidence>
<gene>
    <name evidence="18" type="primary">nnrE</name>
    <name evidence="17" type="synonym">nnrD</name>
    <name evidence="22" type="ORF">SAMN05216555_10412</name>
</gene>
<dbReference type="HAMAP" id="MF_01965">
    <property type="entry name" value="NADHX_dehydratase"/>
    <property type="match status" value="1"/>
</dbReference>
<dbReference type="InterPro" id="IPR030677">
    <property type="entry name" value="Nnr"/>
</dbReference>
<keyword evidence="13" id="KW-0511">Multifunctional enzyme</keyword>
<feature type="binding site" evidence="18">
    <location>
        <position position="63"/>
    </location>
    <ligand>
        <name>K(+)</name>
        <dbReference type="ChEBI" id="CHEBI:29103"/>
    </ligand>
</feature>
<comment type="catalytic activity">
    <reaction evidence="15 17 19">
        <text>(6S)-NADHX + ADP = AMP + phosphate + NADH + H(+)</text>
        <dbReference type="Rhea" id="RHEA:32223"/>
        <dbReference type="ChEBI" id="CHEBI:15378"/>
        <dbReference type="ChEBI" id="CHEBI:43474"/>
        <dbReference type="ChEBI" id="CHEBI:57945"/>
        <dbReference type="ChEBI" id="CHEBI:64074"/>
        <dbReference type="ChEBI" id="CHEBI:456215"/>
        <dbReference type="ChEBI" id="CHEBI:456216"/>
        <dbReference type="EC" id="4.2.1.136"/>
    </reaction>
</comment>
<feature type="binding site" evidence="18">
    <location>
        <begin position="62"/>
        <end position="66"/>
    </location>
    <ligand>
        <name>(6S)-NADPHX</name>
        <dbReference type="ChEBI" id="CHEBI:64076"/>
    </ligand>
</feature>
<dbReference type="GO" id="GO:0046496">
    <property type="term" value="P:nicotinamide nucleotide metabolic process"/>
    <property type="evidence" value="ECO:0007669"/>
    <property type="project" value="UniProtKB-UniRule"/>
</dbReference>
<proteinExistence type="inferred from homology"/>
<comment type="caution">
    <text evidence="18">Lacks conserved residue(s) required for the propagation of feature annotation.</text>
</comment>
<feature type="binding site" evidence="17">
    <location>
        <position position="369"/>
    </location>
    <ligand>
        <name>(6S)-NADPHX</name>
        <dbReference type="ChEBI" id="CHEBI:64076"/>
    </ligand>
</feature>
<keyword evidence="7 17" id="KW-0067">ATP-binding</keyword>
<comment type="cofactor">
    <cofactor evidence="17">
        <name>Mg(2+)</name>
        <dbReference type="ChEBI" id="CHEBI:18420"/>
    </cofactor>
</comment>
<comment type="similarity">
    <text evidence="3 19">In the N-terminal section; belongs to the NnrE/AIBP family.</text>
</comment>
<keyword evidence="11 18" id="KW-0413">Isomerase</keyword>
<evidence type="ECO:0000256" key="13">
    <source>
        <dbReference type="ARBA" id="ARBA00023268"/>
    </source>
</evidence>
<keyword evidence="23" id="KW-1185">Reference proteome</keyword>
<organism evidence="22 23">
    <name type="scientific">Arthrobacter cupressi</name>
    <dbReference type="NCBI Taxonomy" id="1045773"/>
    <lineage>
        <taxon>Bacteria</taxon>
        <taxon>Bacillati</taxon>
        <taxon>Actinomycetota</taxon>
        <taxon>Actinomycetes</taxon>
        <taxon>Micrococcales</taxon>
        <taxon>Micrococcaceae</taxon>
        <taxon>Arthrobacter</taxon>
    </lineage>
</organism>
<evidence type="ECO:0000259" key="21">
    <source>
        <dbReference type="PROSITE" id="PS51385"/>
    </source>
</evidence>
<dbReference type="EC" id="5.1.99.6" evidence="19"/>
<dbReference type="CDD" id="cd01171">
    <property type="entry name" value="YXKO-related"/>
    <property type="match status" value="1"/>
</dbReference>
<dbReference type="Gene3D" id="3.40.50.10260">
    <property type="entry name" value="YjeF N-terminal domain"/>
    <property type="match status" value="1"/>
</dbReference>
<keyword evidence="5 18" id="KW-0479">Metal-binding</keyword>
<comment type="catalytic activity">
    <reaction evidence="1 18 19">
        <text>(6R)-NADHX = (6S)-NADHX</text>
        <dbReference type="Rhea" id="RHEA:32215"/>
        <dbReference type="ChEBI" id="CHEBI:64074"/>
        <dbReference type="ChEBI" id="CHEBI:64075"/>
        <dbReference type="EC" id="5.1.99.6"/>
    </reaction>
</comment>
<evidence type="ECO:0000256" key="2">
    <source>
        <dbReference type="ARBA" id="ARBA00000909"/>
    </source>
</evidence>
<dbReference type="GO" id="GO:0110051">
    <property type="term" value="P:metabolite repair"/>
    <property type="evidence" value="ECO:0007669"/>
    <property type="project" value="TreeGrafter"/>
</dbReference>
<dbReference type="Proteomes" id="UP000182130">
    <property type="component" value="Unassembled WGS sequence"/>
</dbReference>
<evidence type="ECO:0000256" key="10">
    <source>
        <dbReference type="ARBA" id="ARBA00023027"/>
    </source>
</evidence>
<feature type="binding site" evidence="18">
    <location>
        <position position="128"/>
    </location>
    <ligand>
        <name>K(+)</name>
        <dbReference type="ChEBI" id="CHEBI:29103"/>
    </ligand>
</feature>
<feature type="binding site" evidence="17">
    <location>
        <position position="261"/>
    </location>
    <ligand>
        <name>(6S)-NADPHX</name>
        <dbReference type="ChEBI" id="CHEBI:64076"/>
    </ligand>
</feature>
<evidence type="ECO:0000256" key="11">
    <source>
        <dbReference type="ARBA" id="ARBA00023235"/>
    </source>
</evidence>
<dbReference type="Pfam" id="PF01256">
    <property type="entry name" value="Carb_kinase"/>
    <property type="match status" value="1"/>
</dbReference>
<dbReference type="InterPro" id="IPR004443">
    <property type="entry name" value="YjeF_N_dom"/>
</dbReference>
<feature type="binding site" evidence="17">
    <location>
        <position position="446"/>
    </location>
    <ligand>
        <name>(6S)-NADPHX</name>
        <dbReference type="ChEBI" id="CHEBI:64076"/>
    </ligand>
</feature>
<dbReference type="Pfam" id="PF03853">
    <property type="entry name" value="YjeF_N"/>
    <property type="match status" value="1"/>
</dbReference>
<keyword evidence="22" id="KW-0808">Transferase</keyword>
<comment type="function">
    <text evidence="18">Catalyzes the epimerization of the S- and R-forms of NAD(P)HX, a damaged form of NAD(P)H that is a result of enzymatic or heat-dependent hydration. This is a prerequisite for the S-specific NAD(P)H-hydrate dehydratase to allow the repair of both epimers of NAD(P)HX.</text>
</comment>
<dbReference type="InterPro" id="IPR036652">
    <property type="entry name" value="YjeF_N_dom_sf"/>
</dbReference>
<dbReference type="InterPro" id="IPR017953">
    <property type="entry name" value="Carbohydrate_kinase_pred_CS"/>
</dbReference>
<dbReference type="EMBL" id="FNEI01000004">
    <property type="protein sequence ID" value="SDI70496.1"/>
    <property type="molecule type" value="Genomic_DNA"/>
</dbReference>
<evidence type="ECO:0000259" key="20">
    <source>
        <dbReference type="PROSITE" id="PS51383"/>
    </source>
</evidence>
<accession>A0A1G8MRK3</accession>
<feature type="binding site" evidence="17">
    <location>
        <position position="314"/>
    </location>
    <ligand>
        <name>(6S)-NADPHX</name>
        <dbReference type="ChEBI" id="CHEBI:64076"/>
    </ligand>
</feature>
<comment type="function">
    <text evidence="14 19">Bifunctional enzyme that catalyzes the epimerization of the S- and R-forms of NAD(P)HX and the dehydration of the S-form of NAD(P)HX at the expense of ADP, which is converted to AMP. This allows the repair of both epimers of NAD(P)HX, a damaged form of NAD(P)H that is a result of enzymatic or heat-dependent hydration.</text>
</comment>
<reference evidence="23" key="1">
    <citation type="submission" date="2016-10" db="EMBL/GenBank/DDBJ databases">
        <authorList>
            <person name="Varghese N."/>
            <person name="Submissions S."/>
        </authorList>
    </citation>
    <scope>NUCLEOTIDE SEQUENCE [LARGE SCALE GENOMIC DNA]</scope>
    <source>
        <strain evidence="23">CGMCC 1.10783</strain>
    </source>
</reference>
<keyword evidence="8 17" id="KW-0521">NADP</keyword>
<evidence type="ECO:0000313" key="23">
    <source>
        <dbReference type="Proteomes" id="UP000182130"/>
    </source>
</evidence>
<evidence type="ECO:0000313" key="22">
    <source>
        <dbReference type="EMBL" id="SDI70496.1"/>
    </source>
</evidence>
<feature type="binding site" evidence="18">
    <location>
        <position position="165"/>
    </location>
    <ligand>
        <name>K(+)</name>
        <dbReference type="ChEBI" id="CHEBI:29103"/>
    </ligand>
</feature>
<feature type="binding site" evidence="17">
    <location>
        <position position="445"/>
    </location>
    <ligand>
        <name>AMP</name>
        <dbReference type="ChEBI" id="CHEBI:456215"/>
    </ligand>
</feature>
<comment type="catalytic activity">
    <reaction evidence="2 18 19">
        <text>(6R)-NADPHX = (6S)-NADPHX</text>
        <dbReference type="Rhea" id="RHEA:32227"/>
        <dbReference type="ChEBI" id="CHEBI:64076"/>
        <dbReference type="ChEBI" id="CHEBI:64077"/>
        <dbReference type="EC" id="5.1.99.6"/>
    </reaction>
</comment>
<evidence type="ECO:0000256" key="19">
    <source>
        <dbReference type="PIRNR" id="PIRNR017184"/>
    </source>
</evidence>
<dbReference type="SUPFAM" id="SSF53613">
    <property type="entry name" value="Ribokinase-like"/>
    <property type="match status" value="1"/>
</dbReference>
<evidence type="ECO:0000256" key="8">
    <source>
        <dbReference type="ARBA" id="ARBA00022857"/>
    </source>
</evidence>
<evidence type="ECO:0000256" key="9">
    <source>
        <dbReference type="ARBA" id="ARBA00022958"/>
    </source>
</evidence>
<feature type="binding site" evidence="18">
    <location>
        <begin position="132"/>
        <end position="138"/>
    </location>
    <ligand>
        <name>(6S)-NADPHX</name>
        <dbReference type="ChEBI" id="CHEBI:64076"/>
    </ligand>
</feature>
<dbReference type="SMR" id="A0A1G8MRK3"/>
<dbReference type="EC" id="4.2.1.136" evidence="19"/>
<dbReference type="GO" id="GO:0052855">
    <property type="term" value="F:ADP-dependent NAD(P)H-hydrate dehydratase activity"/>
    <property type="evidence" value="ECO:0007669"/>
    <property type="project" value="UniProtKB-UniRule"/>
</dbReference>
<evidence type="ECO:0000256" key="6">
    <source>
        <dbReference type="ARBA" id="ARBA00022741"/>
    </source>
</evidence>
<dbReference type="InterPro" id="IPR029056">
    <property type="entry name" value="Ribokinase-like"/>
</dbReference>
<evidence type="ECO:0000256" key="16">
    <source>
        <dbReference type="ARBA" id="ARBA00049209"/>
    </source>
</evidence>
<keyword evidence="22" id="KW-0418">Kinase</keyword>